<dbReference type="Pfam" id="PF23278">
    <property type="entry name" value="Piwi_N"/>
    <property type="match status" value="1"/>
</dbReference>
<dbReference type="GO" id="GO:0034587">
    <property type="term" value="P:piRNA processing"/>
    <property type="evidence" value="ECO:0007669"/>
    <property type="project" value="UniProtKB-ARBA"/>
</dbReference>
<dbReference type="Pfam" id="PF02170">
    <property type="entry name" value="PAZ"/>
    <property type="match status" value="1"/>
</dbReference>
<gene>
    <name evidence="9" type="ORF">AFUS01_LOCUS33197</name>
</gene>
<proteinExistence type="inferred from homology"/>
<dbReference type="PROSITE" id="PS50822">
    <property type="entry name" value="PIWI"/>
    <property type="match status" value="1"/>
</dbReference>
<dbReference type="CDD" id="cd02845">
    <property type="entry name" value="PAZ_piwi_like"/>
    <property type="match status" value="1"/>
</dbReference>
<dbReference type="OrthoDB" id="445936at2759"/>
<dbReference type="EMBL" id="CAJVCH010527921">
    <property type="protein sequence ID" value="CAG7822957.1"/>
    <property type="molecule type" value="Genomic_DNA"/>
</dbReference>
<dbReference type="GO" id="GO:0005737">
    <property type="term" value="C:cytoplasm"/>
    <property type="evidence" value="ECO:0007669"/>
    <property type="project" value="UniProtKB-SubCell"/>
</dbReference>
<accession>A0A8J2PC11</accession>
<evidence type="ECO:0000256" key="1">
    <source>
        <dbReference type="ARBA" id="ARBA00004496"/>
    </source>
</evidence>
<dbReference type="SMART" id="SM00949">
    <property type="entry name" value="PAZ"/>
    <property type="match status" value="1"/>
</dbReference>
<evidence type="ECO:0000256" key="5">
    <source>
        <dbReference type="ARBA" id="ARBA00023158"/>
    </source>
</evidence>
<dbReference type="GO" id="GO:0003723">
    <property type="term" value="F:RNA binding"/>
    <property type="evidence" value="ECO:0007669"/>
    <property type="project" value="UniProtKB-KW"/>
</dbReference>
<dbReference type="AlphaFoldDB" id="A0A8J2PC11"/>
<comment type="caution">
    <text evidence="9">The sequence shown here is derived from an EMBL/GenBank/DDBJ whole genome shotgun (WGS) entry which is preliminary data.</text>
</comment>
<evidence type="ECO:0000313" key="10">
    <source>
        <dbReference type="Proteomes" id="UP000708208"/>
    </source>
</evidence>
<evidence type="ECO:0000256" key="3">
    <source>
        <dbReference type="ARBA" id="ARBA00022490"/>
    </source>
</evidence>
<organism evidence="9 10">
    <name type="scientific">Allacma fusca</name>
    <dbReference type="NCBI Taxonomy" id="39272"/>
    <lineage>
        <taxon>Eukaryota</taxon>
        <taxon>Metazoa</taxon>
        <taxon>Ecdysozoa</taxon>
        <taxon>Arthropoda</taxon>
        <taxon>Hexapoda</taxon>
        <taxon>Collembola</taxon>
        <taxon>Symphypleona</taxon>
        <taxon>Sminthuridae</taxon>
        <taxon>Allacma</taxon>
    </lineage>
</organism>
<name>A0A8J2PC11_9HEXA</name>
<evidence type="ECO:0000256" key="2">
    <source>
        <dbReference type="ARBA" id="ARBA00022473"/>
    </source>
</evidence>
<dbReference type="FunFam" id="2.170.260.10:FF:000003">
    <property type="entry name" value="Piwi-like RNA-mediated gene silencing 2"/>
    <property type="match status" value="1"/>
</dbReference>
<evidence type="ECO:0000259" key="8">
    <source>
        <dbReference type="PROSITE" id="PS50822"/>
    </source>
</evidence>
<evidence type="ECO:0000259" key="7">
    <source>
        <dbReference type="PROSITE" id="PS50821"/>
    </source>
</evidence>
<evidence type="ECO:0000256" key="4">
    <source>
        <dbReference type="ARBA" id="ARBA00022884"/>
    </source>
</evidence>
<dbReference type="Pfam" id="PF02171">
    <property type="entry name" value="Piwi"/>
    <property type="match status" value="1"/>
</dbReference>
<reference evidence="9" key="1">
    <citation type="submission" date="2021-06" db="EMBL/GenBank/DDBJ databases">
        <authorList>
            <person name="Hodson N. C."/>
            <person name="Mongue J. A."/>
            <person name="Jaron S. K."/>
        </authorList>
    </citation>
    <scope>NUCLEOTIDE SEQUENCE</scope>
</reference>
<evidence type="ECO:0000256" key="6">
    <source>
        <dbReference type="ARBA" id="ARBA00038291"/>
    </source>
</evidence>
<dbReference type="InterPro" id="IPR003100">
    <property type="entry name" value="PAZ_dom"/>
</dbReference>
<keyword evidence="4" id="KW-0694">RNA-binding</keyword>
<sequence length="806" mass="91867">MFLDVKRKNNESAGTTFSDASASAIPKITQGTKGTVMPVATNYIVLNKTPNFILNGYRVDFDPPEDDTRTKKALVGIHRPSLGNFMFDGHMLYTAMKLPEELGYLESVSEITGSVHRVLIRWVTQVLPEEPVYLQFHNIALRSMLEKMGLEQIGHNYYDRKGAIAIPQEKLFLWKGFVTTIRNHDAGMLLCVEVTHKVLRAETALDIISKVLKEGVERHRRDCLQQDVEQALAGTVVLTRYNRRSYRIDSVDFSRTPASMFMLQDGKSVSFLEYYRTRWDIDIYSEADQPLLVCKPSKSDLNKGITGPIYLVPSLCQMTGISDSMRRNFPLMQKLAIYLHMSPVERRRVLDDFRKNFFRPEIQEELAKWNIEFSSEFVRTDARFLPREHIEMSTMTPDGIGARQWVIPDVNNDWSNHFRNAGLLQPFVLNRWVLFHPSSERGHSIWDFLQTMQKMGKKIGAKILDPLAIISYDGRNSFSVDEFMGSVHQFAQDLQMVFYILPTGISPLYAHVKRACTLKLKAVSQCMQAKNLKSKTMVSICLKIVVQICAKLRGEPWRVSIPISNAMIMGFDAYRCNNRDGDFAGALVSSLNKNCTRYYSTVSFHPNKEGLSFGLSNGVINCLSAYMTQNNGDLPTKILLFRDGVGEGQIEFIIKSEVQRLELGIKEFYKALGKTHDVKLAVVVVTKRLNTRYFLESEKNWTNPKPGTVLDKSVTLPERFEFFLVSQMVRQGTVSATNYNIVYDTTGYKPDHFQQLAFKLCHLYFNWSGTVGVPAPCHYAHKLAYITGTALQEEAPTCLSDTLWYL</sequence>
<keyword evidence="2" id="KW-0217">Developmental protein</keyword>
<dbReference type="SMART" id="SM00950">
    <property type="entry name" value="Piwi"/>
    <property type="match status" value="1"/>
</dbReference>
<dbReference type="CDD" id="cd04658">
    <property type="entry name" value="Piwi_piwi-like_Euk"/>
    <property type="match status" value="1"/>
</dbReference>
<dbReference type="Proteomes" id="UP000708208">
    <property type="component" value="Unassembled WGS sequence"/>
</dbReference>
<feature type="domain" description="PAZ" evidence="7">
    <location>
        <begin position="203"/>
        <end position="320"/>
    </location>
</feature>
<dbReference type="PANTHER" id="PTHR22891">
    <property type="entry name" value="EUKARYOTIC TRANSLATION INITIATION FACTOR 2C"/>
    <property type="match status" value="1"/>
</dbReference>
<keyword evidence="5" id="KW-0943">RNA-mediated gene silencing</keyword>
<dbReference type="InterPro" id="IPR003165">
    <property type="entry name" value="Piwi"/>
</dbReference>
<keyword evidence="3" id="KW-0963">Cytoplasm</keyword>
<dbReference type="PROSITE" id="PS50821">
    <property type="entry name" value="PAZ"/>
    <property type="match status" value="1"/>
</dbReference>
<protein>
    <submittedName>
        <fullName evidence="9">Uncharacterized protein</fullName>
    </submittedName>
</protein>
<comment type="similarity">
    <text evidence="6">Belongs to the argonaute family. Piwi subfamily.</text>
</comment>
<feature type="domain" description="Piwi" evidence="8">
    <location>
        <begin position="496"/>
        <end position="792"/>
    </location>
</feature>
<comment type="subcellular location">
    <subcellularLocation>
        <location evidence="1">Cytoplasm</location>
    </subcellularLocation>
</comment>
<evidence type="ECO:0000313" key="9">
    <source>
        <dbReference type="EMBL" id="CAG7822957.1"/>
    </source>
</evidence>
<keyword evidence="10" id="KW-1185">Reference proteome</keyword>